<dbReference type="EMBL" id="SNSC02000010">
    <property type="protein sequence ID" value="TID20822.1"/>
    <property type="molecule type" value="Genomic_DNA"/>
</dbReference>
<dbReference type="AlphaFoldDB" id="A0A4Z1PFU2"/>
<proteinExistence type="predicted"/>
<organism evidence="1 2">
    <name type="scientific">Venturia nashicola</name>
    <dbReference type="NCBI Taxonomy" id="86259"/>
    <lineage>
        <taxon>Eukaryota</taxon>
        <taxon>Fungi</taxon>
        <taxon>Dikarya</taxon>
        <taxon>Ascomycota</taxon>
        <taxon>Pezizomycotina</taxon>
        <taxon>Dothideomycetes</taxon>
        <taxon>Pleosporomycetidae</taxon>
        <taxon>Venturiales</taxon>
        <taxon>Venturiaceae</taxon>
        <taxon>Venturia</taxon>
    </lineage>
</organism>
<evidence type="ECO:0000313" key="2">
    <source>
        <dbReference type="Proteomes" id="UP000298493"/>
    </source>
</evidence>
<sequence>MAASHRPRWTLFVNCIWCHDPQHITHEVLENLAILPVINQSCESFDVASNKSIASVRSGSRLVITYTLVSKA</sequence>
<comment type="caution">
    <text evidence="1">The sequence shown here is derived from an EMBL/GenBank/DDBJ whole genome shotgun (WGS) entry which is preliminary data.</text>
</comment>
<reference evidence="1 2" key="1">
    <citation type="submission" date="2019-04" db="EMBL/GenBank/DDBJ databases">
        <title>High contiguity whole genome sequence and gene annotation resource for two Venturia nashicola isolates.</title>
        <authorList>
            <person name="Prokchorchik M."/>
            <person name="Won K."/>
            <person name="Lee Y."/>
            <person name="Choi E.D."/>
            <person name="Segonzac C."/>
            <person name="Sohn K.H."/>
        </authorList>
    </citation>
    <scope>NUCLEOTIDE SEQUENCE [LARGE SCALE GENOMIC DNA]</scope>
    <source>
        <strain evidence="1 2">PRI2</strain>
    </source>
</reference>
<keyword evidence="2" id="KW-1185">Reference proteome</keyword>
<evidence type="ECO:0000313" key="1">
    <source>
        <dbReference type="EMBL" id="TID20822.1"/>
    </source>
</evidence>
<name>A0A4Z1PFU2_9PEZI</name>
<accession>A0A4Z1PFU2</accession>
<gene>
    <name evidence="1" type="ORF">E6O75_ATG05587</name>
</gene>
<protein>
    <submittedName>
        <fullName evidence="1">Uncharacterized protein</fullName>
    </submittedName>
</protein>
<dbReference type="Proteomes" id="UP000298493">
    <property type="component" value="Unassembled WGS sequence"/>
</dbReference>